<gene>
    <name evidence="9" type="primary">rpsA_2</name>
    <name evidence="9" type="ORF">Enr10x_24570</name>
</gene>
<dbReference type="CDD" id="cd05688">
    <property type="entry name" value="S1_RPS1_repeat_ec3"/>
    <property type="match status" value="1"/>
</dbReference>
<dbReference type="AlphaFoldDB" id="A0A517Q6A1"/>
<keyword evidence="7" id="KW-0175">Coiled coil</keyword>
<reference evidence="9 10" key="1">
    <citation type="submission" date="2019-03" db="EMBL/GenBank/DDBJ databases">
        <title>Deep-cultivation of Planctomycetes and their phenomic and genomic characterization uncovers novel biology.</title>
        <authorList>
            <person name="Wiegand S."/>
            <person name="Jogler M."/>
            <person name="Boedeker C."/>
            <person name="Pinto D."/>
            <person name="Vollmers J."/>
            <person name="Rivas-Marin E."/>
            <person name="Kohn T."/>
            <person name="Peeters S.H."/>
            <person name="Heuer A."/>
            <person name="Rast P."/>
            <person name="Oberbeckmann S."/>
            <person name="Bunk B."/>
            <person name="Jeske O."/>
            <person name="Meyerdierks A."/>
            <person name="Storesund J.E."/>
            <person name="Kallscheuer N."/>
            <person name="Luecker S."/>
            <person name="Lage O.M."/>
            <person name="Pohl T."/>
            <person name="Merkel B.J."/>
            <person name="Hornburger P."/>
            <person name="Mueller R.-W."/>
            <person name="Bruemmer F."/>
            <person name="Labrenz M."/>
            <person name="Spormann A.M."/>
            <person name="Op den Camp H."/>
            <person name="Overmann J."/>
            <person name="Amann R."/>
            <person name="Jetten M.S.M."/>
            <person name="Mascher T."/>
            <person name="Medema M.H."/>
            <person name="Devos D.P."/>
            <person name="Kaster A.-K."/>
            <person name="Ovreas L."/>
            <person name="Rohde M."/>
            <person name="Galperin M.Y."/>
            <person name="Jogler C."/>
        </authorList>
    </citation>
    <scope>NUCLEOTIDE SEQUENCE [LARGE SCALE GENOMIC DNA]</scope>
    <source>
        <strain evidence="9 10">Enr10</strain>
    </source>
</reference>
<protein>
    <recommendedName>
        <fullName evidence="6">30S ribosomal protein S1</fullName>
    </recommendedName>
</protein>
<evidence type="ECO:0000256" key="5">
    <source>
        <dbReference type="ARBA" id="ARBA00023274"/>
    </source>
</evidence>
<feature type="compositionally biased region" description="Low complexity" evidence="8">
    <location>
        <begin position="591"/>
        <end position="606"/>
    </location>
</feature>
<dbReference type="PROSITE" id="PS50126">
    <property type="entry name" value="S1"/>
    <property type="match status" value="6"/>
</dbReference>
<sequence length="606" mass="67155">MVDRNLIREFGVSDEDLDAAFAEVMPEVEAGEEEENDWVLDDVYASVSCAYDVNQIIDGVVLSVDGEEVLVDIGFKSEGVVHIDEWSEEEEPPKAGDKVQVLLEEVEDEFGLTMLSKRKADRIREWEKVIATHAEGDVVSGTVVRKIKGGLLINIGVNVFLPASQVDIRRPSDIANYIGRTIECVILKIDEARRNIVVSRRKLIEEKREKLKQDLLSKIEEGQIVKGVVKNIADFGAFVDLGGIDGLLHITDMSWGRINHPTEIVKIDDEIEVMILSVDREKEKIALGLKQKTPSPWELVESKYPVGTKVTGTVVNVMSYGAFVKLEDGIEGLVHISEMSWTKRINHPSELVNIGDEVEVVVLGVNKDKQEISLGMKQTQSNPWDEVTKKYPEGARVKGTVRNLTNYGAFIELEEGVDGLLHVSDMSWTRKISHASEVMKKGDEIECLVISVDEERKRIALGLKQLSSDPWETDIPQKYQPGAIVQGVVTKITNFGVFVELEDELEGLLHISELADHKVENPEDIVKVGETLDVKILRVDTEDRKIGLSRKLEEPIEEEAEAGEGGEAPATPRKELMGGTGGDAPLFTMPSESAEAASNDSDSSEE</sequence>
<feature type="region of interest" description="Disordered" evidence="8">
    <location>
        <begin position="550"/>
        <end position="606"/>
    </location>
</feature>
<dbReference type="EMBL" id="CP037421">
    <property type="protein sequence ID" value="QDT27143.1"/>
    <property type="molecule type" value="Genomic_DNA"/>
</dbReference>
<dbReference type="FunFam" id="2.40.50.140:FF:000018">
    <property type="entry name" value="30S ribosomal protein S1"/>
    <property type="match status" value="1"/>
</dbReference>
<dbReference type="PRINTS" id="PR00681">
    <property type="entry name" value="RIBOSOMALS1"/>
</dbReference>
<dbReference type="GO" id="GO:0005840">
    <property type="term" value="C:ribosome"/>
    <property type="evidence" value="ECO:0007669"/>
    <property type="project" value="UniProtKB-KW"/>
</dbReference>
<accession>A0A517Q6A1</accession>
<evidence type="ECO:0000256" key="8">
    <source>
        <dbReference type="SAM" id="MobiDB-lite"/>
    </source>
</evidence>
<feature type="compositionally biased region" description="Acidic residues" evidence="8">
    <location>
        <begin position="555"/>
        <end position="564"/>
    </location>
</feature>
<dbReference type="InterPro" id="IPR050437">
    <property type="entry name" value="Ribos_protein_bS1-like"/>
</dbReference>
<dbReference type="GO" id="GO:1990904">
    <property type="term" value="C:ribonucleoprotein complex"/>
    <property type="evidence" value="ECO:0007669"/>
    <property type="project" value="UniProtKB-KW"/>
</dbReference>
<dbReference type="GO" id="GO:0006412">
    <property type="term" value="P:translation"/>
    <property type="evidence" value="ECO:0007669"/>
    <property type="project" value="InterPro"/>
</dbReference>
<accession>A0A518A5K5</accession>
<evidence type="ECO:0000256" key="3">
    <source>
        <dbReference type="ARBA" id="ARBA00022884"/>
    </source>
</evidence>
<name>A0A517Q6A1_9PLAN</name>
<dbReference type="Pfam" id="PF00575">
    <property type="entry name" value="S1"/>
    <property type="match status" value="6"/>
</dbReference>
<dbReference type="InterPro" id="IPR012340">
    <property type="entry name" value="NA-bd_OB-fold"/>
</dbReference>
<dbReference type="Gene3D" id="2.40.50.140">
    <property type="entry name" value="Nucleic acid-binding proteins"/>
    <property type="match status" value="6"/>
</dbReference>
<dbReference type="NCBIfam" id="TIGR00717">
    <property type="entry name" value="rpsA"/>
    <property type="match status" value="1"/>
</dbReference>
<evidence type="ECO:0000256" key="4">
    <source>
        <dbReference type="ARBA" id="ARBA00022980"/>
    </source>
</evidence>
<evidence type="ECO:0000256" key="6">
    <source>
        <dbReference type="PIRNR" id="PIRNR002111"/>
    </source>
</evidence>
<evidence type="ECO:0000256" key="1">
    <source>
        <dbReference type="ARBA" id="ARBA00006767"/>
    </source>
</evidence>
<evidence type="ECO:0000256" key="2">
    <source>
        <dbReference type="ARBA" id="ARBA00022737"/>
    </source>
</evidence>
<dbReference type="InterPro" id="IPR000110">
    <property type="entry name" value="Ribosomal_bS1"/>
</dbReference>
<comment type="function">
    <text evidence="6">Binds mRNA; thus facilitating recognition of the initiation point. It is needed to translate mRNA with a short Shine-Dalgarno (SD) purine-rich sequence.</text>
</comment>
<evidence type="ECO:0000313" key="10">
    <source>
        <dbReference type="Proteomes" id="UP000315647"/>
    </source>
</evidence>
<dbReference type="NCBIfam" id="NF004952">
    <property type="entry name" value="PRK06299.1-2"/>
    <property type="match status" value="1"/>
</dbReference>
<dbReference type="GO" id="GO:0005737">
    <property type="term" value="C:cytoplasm"/>
    <property type="evidence" value="ECO:0007669"/>
    <property type="project" value="UniProtKB-ARBA"/>
</dbReference>
<dbReference type="GO" id="GO:0003735">
    <property type="term" value="F:structural constituent of ribosome"/>
    <property type="evidence" value="ECO:0007669"/>
    <property type="project" value="InterPro"/>
</dbReference>
<dbReference type="RefSeq" id="WP_145107585.1">
    <property type="nucleotide sequence ID" value="NZ_CP036277.1"/>
</dbReference>
<dbReference type="SMART" id="SM00316">
    <property type="entry name" value="S1"/>
    <property type="match status" value="6"/>
</dbReference>
<dbReference type="SUPFAM" id="SSF50249">
    <property type="entry name" value="Nucleic acid-binding proteins"/>
    <property type="match status" value="6"/>
</dbReference>
<dbReference type="PANTHER" id="PTHR10724:SF7">
    <property type="entry name" value="SMALL RIBOSOMAL SUBUNIT PROTEIN BS1C"/>
    <property type="match status" value="1"/>
</dbReference>
<dbReference type="CDD" id="cd04465">
    <property type="entry name" value="S1_RPS1_repeat_ec2_hs2"/>
    <property type="match status" value="1"/>
</dbReference>
<keyword evidence="4 6" id="KW-0689">Ribosomal protein</keyword>
<keyword evidence="3 6" id="KW-0694">RNA-binding</keyword>
<comment type="similarity">
    <text evidence="1 6">Belongs to the bacterial ribosomal protein bS1 family.</text>
</comment>
<evidence type="ECO:0000313" key="9">
    <source>
        <dbReference type="EMBL" id="QDT27143.1"/>
    </source>
</evidence>
<keyword evidence="10" id="KW-1185">Reference proteome</keyword>
<keyword evidence="5 6" id="KW-0687">Ribonucleoprotein</keyword>
<dbReference type="InterPro" id="IPR035104">
    <property type="entry name" value="Ribosomal_protein_S1-like"/>
</dbReference>
<dbReference type="GO" id="GO:0003729">
    <property type="term" value="F:mRNA binding"/>
    <property type="evidence" value="ECO:0007669"/>
    <property type="project" value="TreeGrafter"/>
</dbReference>
<dbReference type="CDD" id="cd05687">
    <property type="entry name" value="S1_RPS1_repeat_ec1_hs1"/>
    <property type="match status" value="1"/>
</dbReference>
<evidence type="ECO:0000256" key="7">
    <source>
        <dbReference type="SAM" id="Coils"/>
    </source>
</evidence>
<dbReference type="FunFam" id="2.40.50.140:FF:000051">
    <property type="entry name" value="RNA-binding transcriptional accessory protein"/>
    <property type="match status" value="1"/>
</dbReference>
<dbReference type="PIRSF" id="PIRSF002111">
    <property type="entry name" value="RpsA"/>
    <property type="match status" value="1"/>
</dbReference>
<organism evidence="9 10">
    <name type="scientific">Gimesia panareensis</name>
    <dbReference type="NCBI Taxonomy" id="2527978"/>
    <lineage>
        <taxon>Bacteria</taxon>
        <taxon>Pseudomonadati</taxon>
        <taxon>Planctomycetota</taxon>
        <taxon>Planctomycetia</taxon>
        <taxon>Planctomycetales</taxon>
        <taxon>Planctomycetaceae</taxon>
        <taxon>Gimesia</taxon>
    </lineage>
</organism>
<dbReference type="PANTHER" id="PTHR10724">
    <property type="entry name" value="30S RIBOSOMAL PROTEIN S1"/>
    <property type="match status" value="1"/>
</dbReference>
<proteinExistence type="inferred from homology"/>
<feature type="coiled-coil region" evidence="7">
    <location>
        <begin position="189"/>
        <end position="221"/>
    </location>
</feature>
<dbReference type="InterPro" id="IPR003029">
    <property type="entry name" value="S1_domain"/>
</dbReference>
<dbReference type="Proteomes" id="UP000315647">
    <property type="component" value="Chromosome"/>
</dbReference>
<dbReference type="FunFam" id="2.40.50.140:FF:000011">
    <property type="entry name" value="30S ribosomal protein S1"/>
    <property type="match status" value="2"/>
</dbReference>
<keyword evidence="2" id="KW-0677">Repeat</keyword>